<evidence type="ECO:0000313" key="1">
    <source>
        <dbReference type="EMBL" id="KKW15311.1"/>
    </source>
</evidence>
<evidence type="ECO:0008006" key="3">
    <source>
        <dbReference type="Google" id="ProtNLM"/>
    </source>
</evidence>
<sequence length="268" mass="30387">MVFFLYGDDSFRRGERLRGLIAPYRAKYASLDLLSVDLEDEPDSWLKARDFLNQPSMFVESKVAVLKEATAVLDKEWVKTIKGQIGAPKTFTFISQKKAPPKDFNFLLEPPVKSQKFNELSLRELEGLLKRELKARNLDFSPEAFRFFFSYIESSAEKTALASSELEKMSLMDLEKPTPLEALREIVAWRTGTEAYVLASEILRLKDFRLKLKSLEKLLLGEDPYYAFNSLAYQARGASALALADYDVSIKSGGLEQAEALLDFVLSP</sequence>
<evidence type="ECO:0000313" key="2">
    <source>
        <dbReference type="Proteomes" id="UP000034224"/>
    </source>
</evidence>
<dbReference type="STRING" id="1618665.UY55_C0001G0065"/>
<name>A0A0G1W938_9BACT</name>
<proteinExistence type="predicted"/>
<organism evidence="1 2">
    <name type="scientific">Candidatus Jorgensenbacteria bacterium GW2011_GWB1_50_10</name>
    <dbReference type="NCBI Taxonomy" id="1618665"/>
    <lineage>
        <taxon>Bacteria</taxon>
        <taxon>Candidatus Joergenseniibacteriota</taxon>
    </lineage>
</organism>
<reference evidence="1 2" key="1">
    <citation type="journal article" date="2015" name="Nature">
        <title>rRNA introns, odd ribosomes, and small enigmatic genomes across a large radiation of phyla.</title>
        <authorList>
            <person name="Brown C.T."/>
            <person name="Hug L.A."/>
            <person name="Thomas B.C."/>
            <person name="Sharon I."/>
            <person name="Castelle C.J."/>
            <person name="Singh A."/>
            <person name="Wilkins M.J."/>
            <person name="Williams K.H."/>
            <person name="Banfield J.F."/>
        </authorList>
    </citation>
    <scope>NUCLEOTIDE SEQUENCE [LARGE SCALE GENOMIC DNA]</scope>
</reference>
<comment type="caution">
    <text evidence="1">The sequence shown here is derived from an EMBL/GenBank/DDBJ whole genome shotgun (WGS) entry which is preliminary data.</text>
</comment>
<gene>
    <name evidence="1" type="ORF">UY55_C0001G0065</name>
</gene>
<dbReference type="Proteomes" id="UP000034224">
    <property type="component" value="Unassembled WGS sequence"/>
</dbReference>
<accession>A0A0G1W938</accession>
<protein>
    <recommendedName>
        <fullName evidence="3">DNA polymerase III delta N-terminal domain-containing protein</fullName>
    </recommendedName>
</protein>
<dbReference type="AlphaFoldDB" id="A0A0G1W938"/>
<dbReference type="Gene3D" id="3.40.50.300">
    <property type="entry name" value="P-loop containing nucleotide triphosphate hydrolases"/>
    <property type="match status" value="1"/>
</dbReference>
<dbReference type="InterPro" id="IPR027417">
    <property type="entry name" value="P-loop_NTPase"/>
</dbReference>
<dbReference type="EMBL" id="LCQK01000001">
    <property type="protein sequence ID" value="KKW15311.1"/>
    <property type="molecule type" value="Genomic_DNA"/>
</dbReference>